<dbReference type="AlphaFoldDB" id="A0A3P8WUD7"/>
<comment type="catalytic activity">
    <reaction evidence="20">
        <text>N-(9Z-octadecenoyl)-L-serine + H2O = L-serine + (9Z)-octadecenoate</text>
        <dbReference type="Rhea" id="RHEA:51352"/>
        <dbReference type="ChEBI" id="CHEBI:15377"/>
        <dbReference type="ChEBI" id="CHEBI:30823"/>
        <dbReference type="ChEBI" id="CHEBI:33384"/>
        <dbReference type="ChEBI" id="CHEBI:134031"/>
    </reaction>
    <physiologicalReaction direction="left-to-right" evidence="20">
        <dbReference type="Rhea" id="RHEA:51353"/>
    </physiologicalReaction>
</comment>
<dbReference type="GO" id="GO:0004046">
    <property type="term" value="F:aminoacylase activity"/>
    <property type="evidence" value="ECO:0007669"/>
    <property type="project" value="UniProtKB-EC"/>
</dbReference>
<dbReference type="Gene3D" id="1.10.150.900">
    <property type="match status" value="1"/>
</dbReference>
<dbReference type="GO" id="GO:0006520">
    <property type="term" value="P:amino acid metabolic process"/>
    <property type="evidence" value="ECO:0007669"/>
    <property type="project" value="UniProtKB-ARBA"/>
</dbReference>
<dbReference type="FunFam" id="3.40.630.10:FF:000027">
    <property type="entry name" value="N-fatty-acyl-amino acid synthase/hydrolase PM20D1"/>
    <property type="match status" value="1"/>
</dbReference>
<evidence type="ECO:0000256" key="9">
    <source>
        <dbReference type="ARBA" id="ARBA00046147"/>
    </source>
</evidence>
<dbReference type="InterPro" id="IPR011650">
    <property type="entry name" value="Peptidase_M20_dimer"/>
</dbReference>
<dbReference type="PANTHER" id="PTHR45962">
    <property type="entry name" value="N-FATTY-ACYL-AMINO ACID SYNTHASE/HYDROLASE PM20D1"/>
    <property type="match status" value="1"/>
</dbReference>
<dbReference type="GO" id="GO:0006629">
    <property type="term" value="P:lipid metabolic process"/>
    <property type="evidence" value="ECO:0007669"/>
    <property type="project" value="UniProtKB-ARBA"/>
</dbReference>
<comment type="catalytic activity">
    <reaction evidence="19">
        <text>an N-acyl-L-amino acid + H2O = an L-alpha-amino acid + a carboxylate</text>
        <dbReference type="Rhea" id="RHEA:15565"/>
        <dbReference type="ChEBI" id="CHEBI:15377"/>
        <dbReference type="ChEBI" id="CHEBI:29067"/>
        <dbReference type="ChEBI" id="CHEBI:59869"/>
        <dbReference type="ChEBI" id="CHEBI:59874"/>
        <dbReference type="EC" id="3.5.1.14"/>
    </reaction>
    <physiologicalReaction direction="left-to-right" evidence="19">
        <dbReference type="Rhea" id="RHEA:15566"/>
    </physiologicalReaction>
    <physiologicalReaction direction="right-to-left" evidence="19">
        <dbReference type="Rhea" id="RHEA:15567"/>
    </physiologicalReaction>
</comment>
<comment type="catalytic activity">
    <reaction evidence="27">
        <text>N-(9Z-octadecenoyl)-L-lysine + H2O = L-lysine + (9Z)-octadecenoate</text>
        <dbReference type="Rhea" id="RHEA:64192"/>
        <dbReference type="ChEBI" id="CHEBI:15377"/>
        <dbReference type="ChEBI" id="CHEBI:30823"/>
        <dbReference type="ChEBI" id="CHEBI:32551"/>
        <dbReference type="ChEBI" id="CHEBI:149731"/>
    </reaction>
    <physiologicalReaction direction="left-to-right" evidence="27">
        <dbReference type="Rhea" id="RHEA:64193"/>
    </physiologicalReaction>
</comment>
<evidence type="ECO:0000256" key="26">
    <source>
        <dbReference type="ARBA" id="ARBA00049100"/>
    </source>
</evidence>
<comment type="pathway">
    <text evidence="8">Amino-acid metabolism.</text>
</comment>
<evidence type="ECO:0000256" key="6">
    <source>
        <dbReference type="ARBA" id="ARBA00022833"/>
    </source>
</evidence>
<dbReference type="InterPro" id="IPR047177">
    <property type="entry name" value="Pept_M20A"/>
</dbReference>
<evidence type="ECO:0000256" key="28">
    <source>
        <dbReference type="ARBA" id="ARBA00060529"/>
    </source>
</evidence>
<dbReference type="Pfam" id="PF07687">
    <property type="entry name" value="M20_dimer"/>
    <property type="match status" value="1"/>
</dbReference>
<dbReference type="GO" id="GO:0005576">
    <property type="term" value="C:extracellular region"/>
    <property type="evidence" value="ECO:0007669"/>
    <property type="project" value="UniProtKB-ARBA"/>
</dbReference>
<keyword evidence="5" id="KW-0378">Hydrolase</keyword>
<reference evidence="31 32" key="1">
    <citation type="journal article" date="2014" name="Nat. Genet.">
        <title>Whole-genome sequence of a flatfish provides insights into ZW sex chromosome evolution and adaptation to a benthic lifestyle.</title>
        <authorList>
            <person name="Chen S."/>
            <person name="Zhang G."/>
            <person name="Shao C."/>
            <person name="Huang Q."/>
            <person name="Liu G."/>
            <person name="Zhang P."/>
            <person name="Song W."/>
            <person name="An N."/>
            <person name="Chalopin D."/>
            <person name="Volff J.N."/>
            <person name="Hong Y."/>
            <person name="Li Q."/>
            <person name="Sha Z."/>
            <person name="Zhou H."/>
            <person name="Xie M."/>
            <person name="Yu Q."/>
            <person name="Liu Y."/>
            <person name="Xiang H."/>
            <person name="Wang N."/>
            <person name="Wu K."/>
            <person name="Yang C."/>
            <person name="Zhou Q."/>
            <person name="Liao X."/>
            <person name="Yang L."/>
            <person name="Hu Q."/>
            <person name="Zhang J."/>
            <person name="Meng L."/>
            <person name="Jin L."/>
            <person name="Tian Y."/>
            <person name="Lian J."/>
            <person name="Yang J."/>
            <person name="Miao G."/>
            <person name="Liu S."/>
            <person name="Liang Z."/>
            <person name="Yan F."/>
            <person name="Li Y."/>
            <person name="Sun B."/>
            <person name="Zhang H."/>
            <person name="Zhang J."/>
            <person name="Zhu Y."/>
            <person name="Du M."/>
            <person name="Zhao Y."/>
            <person name="Schartl M."/>
            <person name="Tang Q."/>
            <person name="Wang J."/>
        </authorList>
    </citation>
    <scope>NUCLEOTIDE SEQUENCE</scope>
</reference>
<evidence type="ECO:0000256" key="21">
    <source>
        <dbReference type="ARBA" id="ARBA00048729"/>
    </source>
</evidence>
<comment type="catalytic activity">
    <reaction evidence="23">
        <text>N-(9Z-octadecenoyl)-L-leucine + H2O = L-leucine + (9Z)-octadecenoate</text>
        <dbReference type="Rhea" id="RHEA:51360"/>
        <dbReference type="ChEBI" id="CHEBI:15377"/>
        <dbReference type="ChEBI" id="CHEBI:30823"/>
        <dbReference type="ChEBI" id="CHEBI:57427"/>
        <dbReference type="ChEBI" id="CHEBI:134035"/>
    </reaction>
    <physiologicalReaction direction="left-to-right" evidence="23">
        <dbReference type="Rhea" id="RHEA:51361"/>
    </physiologicalReaction>
    <physiologicalReaction direction="right-to-left" evidence="23">
        <dbReference type="Rhea" id="RHEA:51362"/>
    </physiologicalReaction>
</comment>
<dbReference type="GO" id="GO:0043605">
    <property type="term" value="P:amide catabolic process"/>
    <property type="evidence" value="ECO:0007669"/>
    <property type="project" value="UniProtKB-ARBA"/>
</dbReference>
<evidence type="ECO:0000256" key="23">
    <source>
        <dbReference type="ARBA" id="ARBA00048827"/>
    </source>
</evidence>
<dbReference type="GO" id="GO:0006508">
    <property type="term" value="P:proteolysis"/>
    <property type="evidence" value="ECO:0007669"/>
    <property type="project" value="UniProtKB-KW"/>
</dbReference>
<dbReference type="Gene3D" id="3.40.630.10">
    <property type="entry name" value="Zn peptidases"/>
    <property type="match status" value="1"/>
</dbReference>
<dbReference type="STRING" id="244447.ENSCSEP00000030354"/>
<dbReference type="SUPFAM" id="SSF53187">
    <property type="entry name" value="Zn-dependent exopeptidases"/>
    <property type="match status" value="1"/>
</dbReference>
<dbReference type="InterPro" id="IPR002933">
    <property type="entry name" value="Peptidase_M20"/>
</dbReference>
<keyword evidence="29" id="KW-0812">Transmembrane</keyword>
<evidence type="ECO:0000313" key="32">
    <source>
        <dbReference type="Proteomes" id="UP000265120"/>
    </source>
</evidence>
<comment type="catalytic activity">
    <reaction evidence="18">
        <text>N-(5Z,8Z,11Z,14Z)-eicosatetraenoyl-glycine + H2O = (5Z,8Z,11Z,14Z)-eicosatetraenoate + glycine</text>
        <dbReference type="Rhea" id="RHEA:64108"/>
        <dbReference type="ChEBI" id="CHEBI:15377"/>
        <dbReference type="ChEBI" id="CHEBI:32395"/>
        <dbReference type="ChEBI" id="CHEBI:57305"/>
        <dbReference type="ChEBI" id="CHEBI:59002"/>
    </reaction>
    <physiologicalReaction direction="left-to-right" evidence="18">
        <dbReference type="Rhea" id="RHEA:64109"/>
    </physiologicalReaction>
    <physiologicalReaction direction="right-to-left" evidence="18">
        <dbReference type="Rhea" id="RHEA:64110"/>
    </physiologicalReaction>
</comment>
<comment type="catalytic activity">
    <reaction evidence="25">
        <text>L-phenylalanine + (9Z)-octadecenoate = N-(9Z-octadecenoyl)-L-phenylalanine + H2O</text>
        <dbReference type="Rhea" id="RHEA:51300"/>
        <dbReference type="ChEBI" id="CHEBI:15377"/>
        <dbReference type="ChEBI" id="CHEBI:30823"/>
        <dbReference type="ChEBI" id="CHEBI:58095"/>
        <dbReference type="ChEBI" id="CHEBI:134020"/>
    </reaction>
    <physiologicalReaction direction="left-to-right" evidence="25">
        <dbReference type="Rhea" id="RHEA:51301"/>
    </physiologicalReaction>
    <physiologicalReaction direction="right-to-left" evidence="25">
        <dbReference type="Rhea" id="RHEA:51302"/>
    </physiologicalReaction>
</comment>
<proteinExistence type="inferred from homology"/>
<keyword evidence="32" id="KW-1185">Reference proteome</keyword>
<reference evidence="31" key="2">
    <citation type="submission" date="2025-08" db="UniProtKB">
        <authorList>
            <consortium name="Ensembl"/>
        </authorList>
    </citation>
    <scope>IDENTIFICATION</scope>
</reference>
<comment type="catalytic activity">
    <reaction evidence="15">
        <text>N-hexadecanoyl-L-phenylalanine + H2O = hexadecanoate + L-phenylalanine</text>
        <dbReference type="Rhea" id="RHEA:64124"/>
        <dbReference type="ChEBI" id="CHEBI:7896"/>
        <dbReference type="ChEBI" id="CHEBI:15377"/>
        <dbReference type="ChEBI" id="CHEBI:58095"/>
        <dbReference type="ChEBI" id="CHEBI:149699"/>
    </reaction>
    <physiologicalReaction direction="left-to-right" evidence="15">
        <dbReference type="Rhea" id="RHEA:64125"/>
    </physiologicalReaction>
</comment>
<evidence type="ECO:0000256" key="17">
    <source>
        <dbReference type="ARBA" id="ARBA00048380"/>
    </source>
</evidence>
<keyword evidence="29" id="KW-0472">Membrane</keyword>
<evidence type="ECO:0000256" key="7">
    <source>
        <dbReference type="ARBA" id="ARBA00023239"/>
    </source>
</evidence>
<sequence length="508" mass="56834">MVPPIQQLFDKADSGSKFKMQKFLRIVGYSVLFSTTTLFILLCVRTLSLDKNVGLQLAHWEKTKNISLAIDHELRDELLDNLKEGIRIPTVSFTEDDINTTALLEFNAFLQKAFPTVYSSKLVRHELVANYSHLFWVEGSDPNLIPYLLLAHIDVVPASESDDWDVPPFSAQEVDGFIYGRGTLDDKSSVMGILQALEFLLRKGYTPRRGFYIGLGHDEEVKGNQGAVSIVNWMKQRGKQLLFVLDEGMLITDSLPIDGPAALIGITEKGSATVKLSVSVPPGHSSMPQRETCIGILASAVSRIEANQMPRLFGYGPELRTFEHLAHKFSFPMNILMSNLWLFSPLIGRVLEKQPHTNSFVRTTTAVTMFNAGIKVNVIPSHAEAVVNMRIHSAHSLKEVLDHIESTVADERVKLELIEGFEPLPVSSTDEKSFGFQIIKKTVLEQFPSVTVAPGVCVGNTDSRHFNDLTSEIYRFIPAWLHSGDFLRIHGNNERISKQNYEELVTLV</sequence>
<dbReference type="GO" id="GO:0008233">
    <property type="term" value="F:peptidase activity"/>
    <property type="evidence" value="ECO:0007669"/>
    <property type="project" value="UniProtKB-KW"/>
</dbReference>
<evidence type="ECO:0000256" key="10">
    <source>
        <dbReference type="ARBA" id="ARBA00047450"/>
    </source>
</evidence>
<evidence type="ECO:0000256" key="1">
    <source>
        <dbReference type="ARBA" id="ARBA00004872"/>
    </source>
</evidence>
<evidence type="ECO:0000256" key="3">
    <source>
        <dbReference type="ARBA" id="ARBA00022670"/>
    </source>
</evidence>
<evidence type="ECO:0000256" key="29">
    <source>
        <dbReference type="SAM" id="Phobius"/>
    </source>
</evidence>
<dbReference type="SUPFAM" id="SSF55031">
    <property type="entry name" value="Bacterial exopeptidase dimerisation domain"/>
    <property type="match status" value="1"/>
</dbReference>
<evidence type="ECO:0000256" key="11">
    <source>
        <dbReference type="ARBA" id="ARBA00047567"/>
    </source>
</evidence>
<dbReference type="Gene3D" id="3.30.70.360">
    <property type="match status" value="1"/>
</dbReference>
<comment type="catalytic activity">
    <reaction evidence="10">
        <text>(9Z)-octadecenoate + glycine = N-(9Z-octadecenoyl)glycine + H2O</text>
        <dbReference type="Rhea" id="RHEA:51316"/>
        <dbReference type="ChEBI" id="CHEBI:15377"/>
        <dbReference type="ChEBI" id="CHEBI:30823"/>
        <dbReference type="ChEBI" id="CHEBI:57305"/>
        <dbReference type="ChEBI" id="CHEBI:133992"/>
    </reaction>
    <physiologicalReaction direction="right-to-left" evidence="10">
        <dbReference type="Rhea" id="RHEA:51318"/>
    </physiologicalReaction>
</comment>
<keyword evidence="4" id="KW-0479">Metal-binding</keyword>
<feature type="transmembrane region" description="Helical" evidence="29">
    <location>
        <begin position="26"/>
        <end position="47"/>
    </location>
</feature>
<evidence type="ECO:0000313" key="31">
    <source>
        <dbReference type="Ensembl" id="ENSCSEP00000030354.1"/>
    </source>
</evidence>
<evidence type="ECO:0000256" key="8">
    <source>
        <dbReference type="ARBA" id="ARBA00034698"/>
    </source>
</evidence>
<feature type="domain" description="Peptidase M20 dimerisation" evidence="30">
    <location>
        <begin position="267"/>
        <end position="411"/>
    </location>
</feature>
<dbReference type="CDD" id="cd05674">
    <property type="entry name" value="M20_yscS"/>
    <property type="match status" value="1"/>
</dbReference>
<comment type="pathway">
    <text evidence="28">Energy metabolism; electron transfer.</text>
</comment>
<evidence type="ECO:0000256" key="24">
    <source>
        <dbReference type="ARBA" id="ARBA00048840"/>
    </source>
</evidence>
<dbReference type="InParanoid" id="A0A3P8WUD7"/>
<dbReference type="GeneTree" id="ENSGT00940000156659"/>
<comment type="catalytic activity">
    <reaction evidence="16">
        <text>N-(9Z-octadecenoyl)-L-methionine + H2O = (9Z)-octadecenoate + L-methionine</text>
        <dbReference type="Rhea" id="RHEA:64144"/>
        <dbReference type="ChEBI" id="CHEBI:15377"/>
        <dbReference type="ChEBI" id="CHEBI:30823"/>
        <dbReference type="ChEBI" id="CHEBI:57844"/>
        <dbReference type="ChEBI" id="CHEBI:149732"/>
    </reaction>
    <physiologicalReaction direction="left-to-right" evidence="16">
        <dbReference type="Rhea" id="RHEA:64145"/>
    </physiologicalReaction>
</comment>
<dbReference type="Ensembl" id="ENSCSET00000030759.1">
    <property type="protein sequence ID" value="ENSCSEP00000030354.1"/>
    <property type="gene ID" value="ENSCSEG00000019438.1"/>
</dbReference>
<dbReference type="OMA" id="DWTHHPF"/>
<reference evidence="31" key="3">
    <citation type="submission" date="2025-09" db="UniProtKB">
        <authorList>
            <consortium name="Ensembl"/>
        </authorList>
    </citation>
    <scope>IDENTIFICATION</scope>
</reference>
<dbReference type="GO" id="GO:0046872">
    <property type="term" value="F:metal ion binding"/>
    <property type="evidence" value="ECO:0007669"/>
    <property type="project" value="UniProtKB-KW"/>
</dbReference>
<evidence type="ECO:0000256" key="5">
    <source>
        <dbReference type="ARBA" id="ARBA00022801"/>
    </source>
</evidence>
<comment type="catalytic activity">
    <reaction evidence="12">
        <text>N-octadecanoyl-L-phenylalanine + H2O = octadecanoate + L-phenylalanine</text>
        <dbReference type="Rhea" id="RHEA:64128"/>
        <dbReference type="ChEBI" id="CHEBI:15377"/>
        <dbReference type="ChEBI" id="CHEBI:25629"/>
        <dbReference type="ChEBI" id="CHEBI:58095"/>
        <dbReference type="ChEBI" id="CHEBI:149700"/>
    </reaction>
    <physiologicalReaction direction="left-to-right" evidence="12">
        <dbReference type="Rhea" id="RHEA:64129"/>
    </physiologicalReaction>
</comment>
<name>A0A3P8WUD7_CYNSE</name>
<comment type="catalytic activity">
    <reaction evidence="22">
        <text>N-(9Z-octadecenoyl)-L-tryptophan + H2O = L-tryptophan + (9Z)-octadecenoate</text>
        <dbReference type="Rhea" id="RHEA:64176"/>
        <dbReference type="ChEBI" id="CHEBI:15377"/>
        <dbReference type="ChEBI" id="CHEBI:30823"/>
        <dbReference type="ChEBI" id="CHEBI:57912"/>
        <dbReference type="ChEBI" id="CHEBI:149733"/>
    </reaction>
    <physiologicalReaction direction="left-to-right" evidence="22">
        <dbReference type="Rhea" id="RHEA:64177"/>
    </physiologicalReaction>
</comment>
<comment type="pathway">
    <text evidence="1">Lipid metabolism; fatty acid metabolism.</text>
</comment>
<comment type="catalytic activity">
    <reaction evidence="24">
        <text>an N-acyl-aromatic L-alpha-amino acid + H2O = an aromatic L-alpha-amino acid + a carboxylate</text>
        <dbReference type="Rhea" id="RHEA:54184"/>
        <dbReference type="ChEBI" id="CHEBI:15377"/>
        <dbReference type="ChEBI" id="CHEBI:29067"/>
        <dbReference type="ChEBI" id="CHEBI:84824"/>
        <dbReference type="ChEBI" id="CHEBI:138093"/>
        <dbReference type="EC" id="3.5.1.114"/>
    </reaction>
    <physiologicalReaction direction="left-to-right" evidence="24">
        <dbReference type="Rhea" id="RHEA:54185"/>
    </physiologicalReaction>
    <physiologicalReaction direction="right-to-left" evidence="24">
        <dbReference type="Rhea" id="RHEA:54186"/>
    </physiologicalReaction>
</comment>
<keyword evidence="6" id="KW-0862">Zinc</keyword>
<comment type="function">
    <text evidence="9">Secreted enzyme that regulates the endogenous N-fatty acyl amino acid (NAAs) tissue and circulating levels by functioning as a bidirectional NAA synthase/hydrolase. It condenses free fatty acids and free amino acids to generate NAAs and bidirectionally catalyzes the reverse hydrolysis reaction. Some of these NAAs stimulate oxidative metabolism via mitochondrial uncoupling, increasing energy expenditure in a UPC1-independent manner. Thereby, this secreted protein may indirectly regulate whole body energy expenditure. PM20D1 circulates in tight association with both low- and high-density (LDL and HDL,respectively) lipoprotein particles.</text>
</comment>
<organism evidence="31 32">
    <name type="scientific">Cynoglossus semilaevis</name>
    <name type="common">Tongue sole</name>
    <dbReference type="NCBI Taxonomy" id="244447"/>
    <lineage>
        <taxon>Eukaryota</taxon>
        <taxon>Metazoa</taxon>
        <taxon>Chordata</taxon>
        <taxon>Craniata</taxon>
        <taxon>Vertebrata</taxon>
        <taxon>Euteleostomi</taxon>
        <taxon>Actinopterygii</taxon>
        <taxon>Neopterygii</taxon>
        <taxon>Teleostei</taxon>
        <taxon>Neoteleostei</taxon>
        <taxon>Acanthomorphata</taxon>
        <taxon>Carangaria</taxon>
        <taxon>Pleuronectiformes</taxon>
        <taxon>Pleuronectoidei</taxon>
        <taxon>Cynoglossidae</taxon>
        <taxon>Cynoglossinae</taxon>
        <taxon>Cynoglossus</taxon>
    </lineage>
</organism>
<evidence type="ECO:0000256" key="18">
    <source>
        <dbReference type="ARBA" id="ARBA00048402"/>
    </source>
</evidence>
<comment type="catalytic activity">
    <reaction evidence="13">
        <text>N-(9Z-octadecenoyl)-L-tyrosine + H2O = L-tyrosine + (9Z)-octadecenoate</text>
        <dbReference type="Rhea" id="RHEA:64184"/>
        <dbReference type="ChEBI" id="CHEBI:15377"/>
        <dbReference type="ChEBI" id="CHEBI:30823"/>
        <dbReference type="ChEBI" id="CHEBI:58315"/>
        <dbReference type="ChEBI" id="CHEBI:149734"/>
    </reaction>
    <physiologicalReaction direction="left-to-right" evidence="13">
        <dbReference type="Rhea" id="RHEA:64185"/>
    </physiologicalReaction>
</comment>
<dbReference type="FunFam" id="1.10.150.900:FF:000003">
    <property type="entry name" value="N-fatty-acyl-amino acid synthase/hydrolase PM20D1"/>
    <property type="match status" value="1"/>
</dbReference>
<evidence type="ECO:0000256" key="20">
    <source>
        <dbReference type="ARBA" id="ARBA00048597"/>
    </source>
</evidence>
<keyword evidence="29" id="KW-1133">Transmembrane helix</keyword>
<comment type="catalytic activity">
    <reaction evidence="11">
        <text>N-(4Z,7Z,10Z,13Z,16Z,19Z-docosahexaenoyl)-L-phenylalanine + H2O = (4Z,7Z,10Z,13Z,16Z,19Z)-docosahexaenoate + L-phenylalanine</text>
        <dbReference type="Rhea" id="RHEA:64132"/>
        <dbReference type="ChEBI" id="CHEBI:15377"/>
        <dbReference type="ChEBI" id="CHEBI:58095"/>
        <dbReference type="ChEBI" id="CHEBI:77016"/>
        <dbReference type="ChEBI" id="CHEBI:149701"/>
    </reaction>
    <physiologicalReaction direction="left-to-right" evidence="11">
        <dbReference type="Rhea" id="RHEA:64133"/>
    </physiologicalReaction>
</comment>
<dbReference type="Proteomes" id="UP000265120">
    <property type="component" value="Chromosome 10"/>
</dbReference>
<evidence type="ECO:0000256" key="14">
    <source>
        <dbReference type="ARBA" id="ARBA00047874"/>
    </source>
</evidence>
<evidence type="ECO:0000256" key="4">
    <source>
        <dbReference type="ARBA" id="ARBA00022723"/>
    </source>
</evidence>
<comment type="catalytic activity">
    <reaction evidence="14">
        <text>(5Z,8Z,11Z,14Z)-eicosatetraenoate + L-phenylalanine = N-(5Z,8Z,11Z,14Z-eicosatetraenoyl)-L-phenylalanine + H2O</text>
        <dbReference type="Rhea" id="RHEA:51312"/>
        <dbReference type="ChEBI" id="CHEBI:15377"/>
        <dbReference type="ChEBI" id="CHEBI:32395"/>
        <dbReference type="ChEBI" id="CHEBI:58095"/>
        <dbReference type="ChEBI" id="CHEBI:134022"/>
    </reaction>
    <physiologicalReaction direction="left-to-right" evidence="14">
        <dbReference type="Rhea" id="RHEA:51313"/>
    </physiologicalReaction>
    <physiologicalReaction direction="right-to-left" evidence="14">
        <dbReference type="Rhea" id="RHEA:51314"/>
    </physiologicalReaction>
</comment>
<evidence type="ECO:0000256" key="13">
    <source>
        <dbReference type="ARBA" id="ARBA00047866"/>
    </source>
</evidence>
<comment type="catalytic activity">
    <reaction evidence="21">
        <text>N-(9Z-octadecenoyl)-L-glutamine + H2O = L-glutamine + (9Z)-octadecenoate</text>
        <dbReference type="Rhea" id="RHEA:51356"/>
        <dbReference type="ChEBI" id="CHEBI:15377"/>
        <dbReference type="ChEBI" id="CHEBI:30823"/>
        <dbReference type="ChEBI" id="CHEBI:58359"/>
        <dbReference type="ChEBI" id="CHEBI:134033"/>
    </reaction>
    <physiologicalReaction direction="left-to-right" evidence="21">
        <dbReference type="Rhea" id="RHEA:51357"/>
    </physiologicalReaction>
</comment>
<dbReference type="FunCoup" id="A0A3P8WUD7">
    <property type="interactions" value="34"/>
</dbReference>
<keyword evidence="3" id="KW-0645">Protease</keyword>
<evidence type="ECO:0000256" key="2">
    <source>
        <dbReference type="ARBA" id="ARBA00006247"/>
    </source>
</evidence>
<evidence type="ECO:0000256" key="19">
    <source>
        <dbReference type="ARBA" id="ARBA00048579"/>
    </source>
</evidence>
<dbReference type="PANTHER" id="PTHR45962:SF1">
    <property type="entry name" value="N-FATTY-ACYL-AMINO ACID SYNTHASE_HYDROLASE PM20D1"/>
    <property type="match status" value="1"/>
</dbReference>
<evidence type="ECO:0000256" key="25">
    <source>
        <dbReference type="ARBA" id="ARBA00048879"/>
    </source>
</evidence>
<protein>
    <submittedName>
        <fullName evidence="31">Peptidase M20 domain containing 1, tandem duplicate 1</fullName>
    </submittedName>
</protein>
<dbReference type="GO" id="GO:1990845">
    <property type="term" value="P:adaptive thermogenesis"/>
    <property type="evidence" value="ECO:0007669"/>
    <property type="project" value="UniProtKB-ARBA"/>
</dbReference>
<evidence type="ECO:0000256" key="15">
    <source>
        <dbReference type="ARBA" id="ARBA00047879"/>
    </source>
</evidence>
<evidence type="ECO:0000256" key="12">
    <source>
        <dbReference type="ARBA" id="ARBA00047723"/>
    </source>
</evidence>
<dbReference type="GO" id="GO:0043604">
    <property type="term" value="P:amide biosynthetic process"/>
    <property type="evidence" value="ECO:0007669"/>
    <property type="project" value="TreeGrafter"/>
</dbReference>
<evidence type="ECO:0000256" key="22">
    <source>
        <dbReference type="ARBA" id="ARBA00048822"/>
    </source>
</evidence>
<dbReference type="GO" id="GO:0016829">
    <property type="term" value="F:lyase activity"/>
    <property type="evidence" value="ECO:0007669"/>
    <property type="project" value="UniProtKB-KW"/>
</dbReference>
<comment type="similarity">
    <text evidence="2">Belongs to the peptidase M20A family.</text>
</comment>
<comment type="catalytic activity">
    <reaction evidence="26">
        <text>N-(5Z,8Z,11Z,14Z-eicosatetraenoyl)-L-serine + H2O = (5Z,8Z,11Z,14Z)-eicosatetraenoate + L-serine</text>
        <dbReference type="Rhea" id="RHEA:64116"/>
        <dbReference type="ChEBI" id="CHEBI:15377"/>
        <dbReference type="ChEBI" id="CHEBI:32395"/>
        <dbReference type="ChEBI" id="CHEBI:33384"/>
        <dbReference type="ChEBI" id="CHEBI:149697"/>
    </reaction>
    <physiologicalReaction direction="left-to-right" evidence="26">
        <dbReference type="Rhea" id="RHEA:64117"/>
    </physiologicalReaction>
    <physiologicalReaction direction="right-to-left" evidence="26">
        <dbReference type="Rhea" id="RHEA:64118"/>
    </physiologicalReaction>
</comment>
<accession>A0A3P8WUD7</accession>
<evidence type="ECO:0000256" key="27">
    <source>
        <dbReference type="ARBA" id="ARBA00049457"/>
    </source>
</evidence>
<evidence type="ECO:0000259" key="30">
    <source>
        <dbReference type="Pfam" id="PF07687"/>
    </source>
</evidence>
<dbReference type="Pfam" id="PF01546">
    <property type="entry name" value="Peptidase_M20"/>
    <property type="match status" value="1"/>
</dbReference>
<dbReference type="InterPro" id="IPR036264">
    <property type="entry name" value="Bact_exopeptidase_dim_dom"/>
</dbReference>
<evidence type="ECO:0000256" key="16">
    <source>
        <dbReference type="ARBA" id="ARBA00048145"/>
    </source>
</evidence>
<keyword evidence="7" id="KW-0456">Lyase</keyword>
<comment type="catalytic activity">
    <reaction evidence="17">
        <text>N-(9Z-octadecenoyl)-L-asparagine + H2O = L-asparagine + (9Z)-octadecenoate</text>
        <dbReference type="Rhea" id="RHEA:64136"/>
        <dbReference type="ChEBI" id="CHEBI:15377"/>
        <dbReference type="ChEBI" id="CHEBI:30823"/>
        <dbReference type="ChEBI" id="CHEBI:58048"/>
        <dbReference type="ChEBI" id="CHEBI:149730"/>
    </reaction>
    <physiologicalReaction direction="left-to-right" evidence="17">
        <dbReference type="Rhea" id="RHEA:64137"/>
    </physiologicalReaction>
</comment>